<accession>A0A553ZAU9</accession>
<dbReference type="SUPFAM" id="SSF56752">
    <property type="entry name" value="D-aminoacid aminotransferase-like PLP-dependent enzymes"/>
    <property type="match status" value="1"/>
</dbReference>
<name>A0A553ZAU9_9ACTN</name>
<keyword evidence="2" id="KW-1185">Reference proteome</keyword>
<dbReference type="NCBIfam" id="NF006734">
    <property type="entry name" value="PRK09266.1"/>
    <property type="match status" value="1"/>
</dbReference>
<dbReference type="RefSeq" id="WP_143943266.1">
    <property type="nucleotide sequence ID" value="NZ_VKLS01000201.1"/>
</dbReference>
<protein>
    <submittedName>
        <fullName evidence="1">Branched-chain amino acid aminotransferase</fullName>
    </submittedName>
</protein>
<dbReference type="InterPro" id="IPR043132">
    <property type="entry name" value="BCAT-like_C"/>
</dbReference>
<evidence type="ECO:0000313" key="2">
    <source>
        <dbReference type="Proteomes" id="UP000320888"/>
    </source>
</evidence>
<proteinExistence type="predicted"/>
<reference evidence="1 2" key="1">
    <citation type="submission" date="2019-07" db="EMBL/GenBank/DDBJ databases">
        <title>Draft genome for Streptomyces benahoarensis MZ03-48.</title>
        <authorList>
            <person name="Gonzalez-Pimentel J.L."/>
        </authorList>
    </citation>
    <scope>NUCLEOTIDE SEQUENCE [LARGE SCALE GENOMIC DNA]</scope>
    <source>
        <strain evidence="1 2">MZ03-48</strain>
    </source>
</reference>
<dbReference type="InterPro" id="IPR043131">
    <property type="entry name" value="BCAT-like_N"/>
</dbReference>
<dbReference type="Proteomes" id="UP000320888">
    <property type="component" value="Unassembled WGS sequence"/>
</dbReference>
<dbReference type="OrthoDB" id="8912228at2"/>
<dbReference type="Gene3D" id="3.20.10.10">
    <property type="entry name" value="D-amino Acid Aminotransferase, subunit A, domain 2"/>
    <property type="match status" value="1"/>
</dbReference>
<sequence length="266" mass="28213">MTTYVVHHNGRAATAEELAAVAFGSPAHFTAMQVRGGLIRGLDLHLARLRTASLELFGRAVPDEEVRSQLRAALAASPADVSLRVLVHAPGDPFAAEPGEPAMLVRTASAGAPPTGPLALAAVAHERFQPAVKHVGEPAKRFFLRQAAAEGFDDAAFVDRDGRLSEGTIWNLAFWDGTAVVWPVAGILDGIMQGMIKRQLAKLGVPQRDAEVRADGLARWARGAVVLNSRTPAVAVHCIGNEVLPEAPDFVALLHRAHEAEPLVAP</sequence>
<keyword evidence="1" id="KW-0808">Transferase</keyword>
<comment type="caution">
    <text evidence="1">The sequence shown here is derived from an EMBL/GenBank/DDBJ whole genome shotgun (WGS) entry which is preliminary data.</text>
</comment>
<keyword evidence="1" id="KW-0032">Aminotransferase</keyword>
<dbReference type="AlphaFoldDB" id="A0A553ZAU9"/>
<dbReference type="EMBL" id="VKLS01000201">
    <property type="protein sequence ID" value="TSB38537.1"/>
    <property type="molecule type" value="Genomic_DNA"/>
</dbReference>
<organism evidence="1 2">
    <name type="scientific">Streptomyces benahoarensis</name>
    <dbReference type="NCBI Taxonomy" id="2595054"/>
    <lineage>
        <taxon>Bacteria</taxon>
        <taxon>Bacillati</taxon>
        <taxon>Actinomycetota</taxon>
        <taxon>Actinomycetes</taxon>
        <taxon>Kitasatosporales</taxon>
        <taxon>Streptomycetaceae</taxon>
        <taxon>Streptomyces</taxon>
    </lineage>
</organism>
<dbReference type="Gene3D" id="3.30.470.10">
    <property type="match status" value="1"/>
</dbReference>
<dbReference type="InterPro" id="IPR001544">
    <property type="entry name" value="Aminotrans_IV"/>
</dbReference>
<evidence type="ECO:0000313" key="1">
    <source>
        <dbReference type="EMBL" id="TSB38537.1"/>
    </source>
</evidence>
<dbReference type="GO" id="GO:0008483">
    <property type="term" value="F:transaminase activity"/>
    <property type="evidence" value="ECO:0007669"/>
    <property type="project" value="UniProtKB-KW"/>
</dbReference>
<dbReference type="InterPro" id="IPR036038">
    <property type="entry name" value="Aminotransferase-like"/>
</dbReference>
<dbReference type="Pfam" id="PF01063">
    <property type="entry name" value="Aminotran_4"/>
    <property type="match status" value="1"/>
</dbReference>
<gene>
    <name evidence="1" type="ORF">FNZ23_16905</name>
</gene>